<dbReference type="InterPro" id="IPR015797">
    <property type="entry name" value="NUDIX_hydrolase-like_dom_sf"/>
</dbReference>
<dbReference type="SUPFAM" id="SSF55811">
    <property type="entry name" value="Nudix"/>
    <property type="match status" value="1"/>
</dbReference>
<dbReference type="InterPro" id="IPR020084">
    <property type="entry name" value="NUDIX_hydrolase_CS"/>
</dbReference>
<dbReference type="PRINTS" id="PR00502">
    <property type="entry name" value="NUDIXFAMILY"/>
</dbReference>
<dbReference type="PROSITE" id="PS00893">
    <property type="entry name" value="NUDIX_BOX"/>
    <property type="match status" value="1"/>
</dbReference>
<keyword evidence="3 4" id="KW-0378">Hydrolase</keyword>
<dbReference type="AlphaFoldDB" id="A0A6B0Y288"/>
<comment type="cofactor">
    <cofactor evidence="2">
        <name>Mg(2+)</name>
        <dbReference type="ChEBI" id="CHEBI:18420"/>
    </cofactor>
</comment>
<dbReference type="GO" id="GO:0006753">
    <property type="term" value="P:nucleoside phosphate metabolic process"/>
    <property type="evidence" value="ECO:0007669"/>
    <property type="project" value="TreeGrafter"/>
</dbReference>
<feature type="domain" description="Nudix hydrolase" evidence="5">
    <location>
        <begin position="6"/>
        <end position="149"/>
    </location>
</feature>
<gene>
    <name evidence="4" type="primary">rppH</name>
    <name evidence="4" type="synonym">nudH</name>
    <name evidence="6" type="ORF">F4Y60_10310</name>
</gene>
<dbReference type="GO" id="GO:0034432">
    <property type="term" value="F:bis(5'-adenosyl)-pentaphosphatase activity"/>
    <property type="evidence" value="ECO:0007669"/>
    <property type="project" value="TreeGrafter"/>
</dbReference>
<name>A0A6B0Y288_9RHOB</name>
<dbReference type="Pfam" id="PF00293">
    <property type="entry name" value="NUDIX"/>
    <property type="match status" value="1"/>
</dbReference>
<dbReference type="CDD" id="cd03671">
    <property type="entry name" value="NUDIX_Ap4A_hydrolase_plant_like"/>
    <property type="match status" value="1"/>
</dbReference>
<evidence type="ECO:0000313" key="6">
    <source>
        <dbReference type="EMBL" id="MXY34455.1"/>
    </source>
</evidence>
<comment type="function">
    <text evidence="4">Accelerates the degradation of transcripts by removing pyrophosphate from the 5'-end of triphosphorylated RNA, leading to a more labile monophosphorylated state that can stimulate subsequent ribonuclease cleavage.</text>
</comment>
<organism evidence="6">
    <name type="scientific">Boseongicola sp. SB0664_bin_43</name>
    <dbReference type="NCBI Taxonomy" id="2604844"/>
    <lineage>
        <taxon>Bacteria</taxon>
        <taxon>Pseudomonadati</taxon>
        <taxon>Pseudomonadota</taxon>
        <taxon>Alphaproteobacteria</taxon>
        <taxon>Rhodobacterales</taxon>
        <taxon>Paracoccaceae</taxon>
        <taxon>Boseongicola</taxon>
    </lineage>
</organism>
<evidence type="ECO:0000256" key="2">
    <source>
        <dbReference type="ARBA" id="ARBA00001946"/>
    </source>
</evidence>
<evidence type="ECO:0000259" key="5">
    <source>
        <dbReference type="PROSITE" id="PS51462"/>
    </source>
</evidence>
<dbReference type="Gene3D" id="3.90.79.10">
    <property type="entry name" value="Nucleoside Triphosphate Pyrophosphohydrolase"/>
    <property type="match status" value="1"/>
</dbReference>
<dbReference type="PANTHER" id="PTHR11839">
    <property type="entry name" value="UDP/ADP-SUGAR PYROPHOSPHATASE"/>
    <property type="match status" value="1"/>
</dbReference>
<sequence>MNIALPYRPCAGVALANVQGLVFTGERVDTPGAWQMPQGGVDNGETPRTAALRELEEETGVPPALVTLEREHPDWILYDLPEHLAGKLWNGRYRGQKQRWFLMRFHGTDSDIDLDQKHREFSRWRWSTPDEVIGNIVPFKRAAYRQVIAAFRPHLAASP</sequence>
<dbReference type="EC" id="3.6.1.-" evidence="4"/>
<comment type="cofactor">
    <cofactor evidence="1">
        <name>Mn(2+)</name>
        <dbReference type="ChEBI" id="CHEBI:29035"/>
    </cofactor>
</comment>
<dbReference type="InterPro" id="IPR000086">
    <property type="entry name" value="NUDIX_hydrolase_dom"/>
</dbReference>
<evidence type="ECO:0000256" key="1">
    <source>
        <dbReference type="ARBA" id="ARBA00001936"/>
    </source>
</evidence>
<comment type="cofactor">
    <cofactor evidence="4">
        <name>a divalent metal cation</name>
        <dbReference type="ChEBI" id="CHEBI:60240"/>
    </cofactor>
</comment>
<evidence type="ECO:0000256" key="4">
    <source>
        <dbReference type="HAMAP-Rule" id="MF_00298"/>
    </source>
</evidence>
<dbReference type="EMBL" id="VXRY01000416">
    <property type="protein sequence ID" value="MXY34455.1"/>
    <property type="molecule type" value="Genomic_DNA"/>
</dbReference>
<dbReference type="GO" id="GO:0019693">
    <property type="term" value="P:ribose phosphate metabolic process"/>
    <property type="evidence" value="ECO:0007669"/>
    <property type="project" value="TreeGrafter"/>
</dbReference>
<reference evidence="6" key="1">
    <citation type="submission" date="2019-09" db="EMBL/GenBank/DDBJ databases">
        <title>Characterisation of the sponge microbiome using genome-centric metagenomics.</title>
        <authorList>
            <person name="Engelberts J.P."/>
            <person name="Robbins S.J."/>
            <person name="De Goeij J.M."/>
            <person name="Aranda M."/>
            <person name="Bell S.C."/>
            <person name="Webster N.S."/>
        </authorList>
    </citation>
    <scope>NUCLEOTIDE SEQUENCE</scope>
    <source>
        <strain evidence="6">SB0664_bin_43</strain>
    </source>
</reference>
<accession>A0A6B0Y288</accession>
<dbReference type="InterPro" id="IPR022927">
    <property type="entry name" value="RppH"/>
</dbReference>
<dbReference type="NCBIfam" id="NF001938">
    <property type="entry name" value="PRK00714.1-5"/>
    <property type="match status" value="1"/>
</dbReference>
<proteinExistence type="inferred from homology"/>
<feature type="short sequence motif" description="Nudix box" evidence="4">
    <location>
        <begin position="39"/>
        <end position="60"/>
    </location>
</feature>
<comment type="similarity">
    <text evidence="4">Belongs to the Nudix hydrolase family. RppH subfamily.</text>
</comment>
<dbReference type="PANTHER" id="PTHR11839:SF22">
    <property type="entry name" value="NUDIX HYDROLASE 26, CHLOROPLASTIC"/>
    <property type="match status" value="1"/>
</dbReference>
<dbReference type="InterPro" id="IPR020476">
    <property type="entry name" value="Nudix_hydrolase"/>
</dbReference>
<dbReference type="PROSITE" id="PS51462">
    <property type="entry name" value="NUDIX"/>
    <property type="match status" value="1"/>
</dbReference>
<comment type="caution">
    <text evidence="6">The sequence shown here is derived from an EMBL/GenBank/DDBJ whole genome shotgun (WGS) entry which is preliminary data.</text>
</comment>
<dbReference type="GO" id="GO:0008893">
    <property type="term" value="F:guanosine-3',5'-bis(diphosphate) 3'-diphosphatase activity"/>
    <property type="evidence" value="ECO:0007669"/>
    <property type="project" value="TreeGrafter"/>
</dbReference>
<evidence type="ECO:0000256" key="3">
    <source>
        <dbReference type="ARBA" id="ARBA00022801"/>
    </source>
</evidence>
<dbReference type="HAMAP" id="MF_00298">
    <property type="entry name" value="Nudix_RppH"/>
    <property type="match status" value="1"/>
</dbReference>
<protein>
    <recommendedName>
        <fullName evidence="4">RNA pyrophosphohydrolase</fullName>
        <ecNumber evidence="4">3.6.1.-</ecNumber>
    </recommendedName>
    <alternativeName>
        <fullName evidence="4">(Di)nucleoside polyphosphate hydrolase</fullName>
    </alternativeName>
</protein>